<organism evidence="3 4">
    <name type="scientific">Discina gigas</name>
    <dbReference type="NCBI Taxonomy" id="1032678"/>
    <lineage>
        <taxon>Eukaryota</taxon>
        <taxon>Fungi</taxon>
        <taxon>Dikarya</taxon>
        <taxon>Ascomycota</taxon>
        <taxon>Pezizomycotina</taxon>
        <taxon>Pezizomycetes</taxon>
        <taxon>Pezizales</taxon>
        <taxon>Discinaceae</taxon>
        <taxon>Discina</taxon>
    </lineage>
</organism>
<feature type="domain" description="HNH nuclease" evidence="2">
    <location>
        <begin position="182"/>
        <end position="245"/>
    </location>
</feature>
<dbReference type="InterPro" id="IPR003615">
    <property type="entry name" value="HNH_nuc"/>
</dbReference>
<proteinExistence type="predicted"/>
<keyword evidence="4" id="KW-1185">Reference proteome</keyword>
<comment type="caution">
    <text evidence="3">The sequence shown here is derived from an EMBL/GenBank/DDBJ whole genome shotgun (WGS) entry which is preliminary data.</text>
</comment>
<dbReference type="Pfam" id="PF13391">
    <property type="entry name" value="HNH_2"/>
    <property type="match status" value="1"/>
</dbReference>
<name>A0ABR3GI75_9PEZI</name>
<feature type="region of interest" description="Disordered" evidence="1">
    <location>
        <begin position="314"/>
        <end position="342"/>
    </location>
</feature>
<dbReference type="EMBL" id="JBBBZM010000069">
    <property type="protein sequence ID" value="KAL0635472.1"/>
    <property type="molecule type" value="Genomic_DNA"/>
</dbReference>
<evidence type="ECO:0000259" key="2">
    <source>
        <dbReference type="Pfam" id="PF13391"/>
    </source>
</evidence>
<protein>
    <recommendedName>
        <fullName evidence="2">HNH nuclease domain-containing protein</fullName>
    </recommendedName>
</protein>
<evidence type="ECO:0000313" key="3">
    <source>
        <dbReference type="EMBL" id="KAL0635472.1"/>
    </source>
</evidence>
<dbReference type="Proteomes" id="UP001447188">
    <property type="component" value="Unassembled WGS sequence"/>
</dbReference>
<evidence type="ECO:0000256" key="1">
    <source>
        <dbReference type="SAM" id="MobiDB-lite"/>
    </source>
</evidence>
<accession>A0ABR3GI75</accession>
<sequence length="406" mass="46171">MACLDTSLPPPERVLLRRPIFSLHTAPPSSLPASHIPMGGKRIAFCHPAYPDSENLLFSLPYLDRSDSVPPTVGVHHGTALLACCLIANNQPGRLVHCRTDPLENHLDYDDILTEDRYYFYVTSPDVPVCWPVCPSFDDWVFPLLPRTIIPASWYTAFESYYVGETTLGAPSVTVDKRDSSCRLSGATDICEKAHLVPVAKTAWYKRNALMNFGLLGHQLNHDIRNSIFLRQDLHTALNRHWYTFTVKNDKLVAHFLWFTTDLARLYHNRELAFIQDSRVEFFLARFALSIFPSVDVFAKRHPTTVSIPVAVSASTTAPRPTKRRRNAAEPPTTEVDSDLEEQQDLEVARMQFPSMLDPKRTDDEAHDVYENITFYPGYRKMERLKRKWMQEHPAVRSSGEGSGAE</sequence>
<evidence type="ECO:0000313" key="4">
    <source>
        <dbReference type="Proteomes" id="UP001447188"/>
    </source>
</evidence>
<gene>
    <name evidence="3" type="ORF">Q9L58_005603</name>
</gene>
<reference evidence="3 4" key="1">
    <citation type="submission" date="2024-02" db="EMBL/GenBank/DDBJ databases">
        <title>Discinaceae phylogenomics.</title>
        <authorList>
            <person name="Dirks A.C."/>
            <person name="James T.Y."/>
        </authorList>
    </citation>
    <scope>NUCLEOTIDE SEQUENCE [LARGE SCALE GENOMIC DNA]</scope>
    <source>
        <strain evidence="3 4">ACD0624</strain>
    </source>
</reference>